<evidence type="ECO:0000313" key="2">
    <source>
        <dbReference type="Proteomes" id="UP000494365"/>
    </source>
</evidence>
<name>A0A6S7BSG4_9BURK</name>
<protein>
    <submittedName>
        <fullName evidence="1">Uncharacterized protein</fullName>
    </submittedName>
</protein>
<sequence>MAVDPPRSVVLNYDQEQQRLTVKLVEPDKLAPLLAGLFEVPILLDDFDFRLDDEFARRLGVAMLNAIALGHPDIKQYMSVTQKPIDRE</sequence>
<keyword evidence="2" id="KW-1185">Reference proteome</keyword>
<dbReference type="Proteomes" id="UP000494365">
    <property type="component" value="Unassembled WGS sequence"/>
</dbReference>
<organism evidence="1 2">
    <name type="scientific">Paraburkholderia ultramafica</name>
    <dbReference type="NCBI Taxonomy" id="1544867"/>
    <lineage>
        <taxon>Bacteria</taxon>
        <taxon>Pseudomonadati</taxon>
        <taxon>Pseudomonadota</taxon>
        <taxon>Betaproteobacteria</taxon>
        <taxon>Burkholderiales</taxon>
        <taxon>Burkholderiaceae</taxon>
        <taxon>Paraburkholderia</taxon>
    </lineage>
</organism>
<dbReference type="EMBL" id="CADIKK010000023">
    <property type="protein sequence ID" value="CAB3797910.1"/>
    <property type="molecule type" value="Genomic_DNA"/>
</dbReference>
<dbReference type="AlphaFoldDB" id="A0A6S7BSG4"/>
<accession>A0A6S7BSG4</accession>
<reference evidence="1 2" key="1">
    <citation type="submission" date="2020-04" db="EMBL/GenBank/DDBJ databases">
        <authorList>
            <person name="De Canck E."/>
        </authorList>
    </citation>
    <scope>NUCLEOTIDE SEQUENCE [LARGE SCALE GENOMIC DNA]</scope>
    <source>
        <strain evidence="1 2">LMG 28614</strain>
    </source>
</reference>
<gene>
    <name evidence="1" type="ORF">LMG28614_04674</name>
</gene>
<proteinExistence type="predicted"/>
<evidence type="ECO:0000313" key="1">
    <source>
        <dbReference type="EMBL" id="CAB3797910.1"/>
    </source>
</evidence>
<dbReference type="RefSeq" id="WP_175151765.1">
    <property type="nucleotide sequence ID" value="NZ_CADIKK010000023.1"/>
</dbReference>